<proteinExistence type="predicted"/>
<organism evidence="1 2">
    <name type="scientific">Gilliamella intestini</name>
    <dbReference type="NCBI Taxonomy" id="1798183"/>
    <lineage>
        <taxon>Bacteria</taxon>
        <taxon>Pseudomonadati</taxon>
        <taxon>Pseudomonadota</taxon>
        <taxon>Gammaproteobacteria</taxon>
        <taxon>Orbales</taxon>
        <taxon>Orbaceae</taxon>
        <taxon>Gilliamella</taxon>
    </lineage>
</organism>
<dbReference type="EMBL" id="FMBA01000013">
    <property type="protein sequence ID" value="SCB96544.1"/>
    <property type="molecule type" value="Genomic_DNA"/>
</dbReference>
<dbReference type="Proteomes" id="UP000199698">
    <property type="component" value="Unassembled WGS sequence"/>
</dbReference>
<accession>A0A1C4APQ4</accession>
<protein>
    <submittedName>
        <fullName evidence="1">Uncharacterized protein</fullName>
    </submittedName>
</protein>
<dbReference type="OrthoDB" id="5591069at2"/>
<evidence type="ECO:0000313" key="2">
    <source>
        <dbReference type="Proteomes" id="UP000199698"/>
    </source>
</evidence>
<evidence type="ECO:0000313" key="1">
    <source>
        <dbReference type="EMBL" id="SCB96544.1"/>
    </source>
</evidence>
<dbReference type="STRING" id="1798183.GA0061080_10132"/>
<sequence length="113" mass="13117">MNDIKFVDNIINEVIKGKSSYYIDTLKSLNNKEIKDIDWLKIKKLYDSLNNSQKEELKSLINLITVNTVSSIFSKLDNISSFANQEGLFELRSNGKIINGDLLDLFWERLEEK</sequence>
<keyword evidence="2" id="KW-1185">Reference proteome</keyword>
<name>A0A1C4APQ4_9GAMM</name>
<reference evidence="2" key="1">
    <citation type="submission" date="2016-08" db="EMBL/GenBank/DDBJ databases">
        <authorList>
            <person name="Varghese N."/>
            <person name="Submissions Spin"/>
        </authorList>
    </citation>
    <scope>NUCLEOTIDE SEQUENCE [LARGE SCALE GENOMIC DNA]</scope>
    <source>
        <strain evidence="2">R-53144</strain>
    </source>
</reference>
<gene>
    <name evidence="1" type="ORF">GA0061080_10132</name>
</gene>
<dbReference type="AlphaFoldDB" id="A0A1C4APQ4"/>
<dbReference type="RefSeq" id="WP_091121988.1">
    <property type="nucleotide sequence ID" value="NZ_FMBA01000013.1"/>
</dbReference>